<keyword evidence="8" id="KW-1185">Reference proteome</keyword>
<feature type="transmembrane region" description="Helical" evidence="5">
    <location>
        <begin position="162"/>
        <end position="181"/>
    </location>
</feature>
<sequence length="224" mass="24275">MDQKSSQLESLEPETSNLFPRLNPWLSIWTQPRATIQQIIDSGCAKYILLLVMISGVNSTLDRAVSKSMGDDKEVLVIVAMSIATGALSGVFFWALGSAATRLIGKWLGGVGTYEELRTAIAWSNVPLVLSLMLWVPLIAIAPNEIFATNTPTINANTIKSVLYWGIMTIQLVLGIWSLILMIKCVAQVQEFSFWRAFSNLLLAGVALVVPVGIAIAIAIGLGK</sequence>
<keyword evidence="3 5" id="KW-1133">Transmembrane helix</keyword>
<accession>A0A166WSJ6</accession>
<keyword evidence="2 5" id="KW-0812">Transmembrane</keyword>
<name>A0A166WSJ6_9GAMM</name>
<comment type="subcellular location">
    <subcellularLocation>
        <location evidence="1">Membrane</location>
        <topology evidence="1">Multi-pass membrane protein</topology>
    </subcellularLocation>
</comment>
<evidence type="ECO:0000256" key="1">
    <source>
        <dbReference type="ARBA" id="ARBA00004141"/>
    </source>
</evidence>
<dbReference type="InterPro" id="IPR006977">
    <property type="entry name" value="Yip1_dom"/>
</dbReference>
<evidence type="ECO:0000256" key="2">
    <source>
        <dbReference type="ARBA" id="ARBA00022692"/>
    </source>
</evidence>
<feature type="transmembrane region" description="Helical" evidence="5">
    <location>
        <begin position="75"/>
        <end position="100"/>
    </location>
</feature>
<evidence type="ECO:0000256" key="4">
    <source>
        <dbReference type="ARBA" id="ARBA00023136"/>
    </source>
</evidence>
<gene>
    <name evidence="7" type="ORF">N475_15475</name>
</gene>
<evidence type="ECO:0000256" key="3">
    <source>
        <dbReference type="ARBA" id="ARBA00022989"/>
    </source>
</evidence>
<dbReference type="RefSeq" id="WP_063365286.1">
    <property type="nucleotide sequence ID" value="NZ_AQHB01000046.1"/>
</dbReference>
<dbReference type="GO" id="GO:0016020">
    <property type="term" value="C:membrane"/>
    <property type="evidence" value="ECO:0007669"/>
    <property type="project" value="UniProtKB-SubCell"/>
</dbReference>
<evidence type="ECO:0000256" key="5">
    <source>
        <dbReference type="SAM" id="Phobius"/>
    </source>
</evidence>
<feature type="domain" description="Yip1" evidence="6">
    <location>
        <begin position="27"/>
        <end position="210"/>
    </location>
</feature>
<evidence type="ECO:0000313" key="7">
    <source>
        <dbReference type="EMBL" id="KZN38026.1"/>
    </source>
</evidence>
<dbReference type="AlphaFoldDB" id="A0A166WSJ6"/>
<reference evidence="7 8" key="1">
    <citation type="submission" date="2013-07" db="EMBL/GenBank/DDBJ databases">
        <title>Comparative Genomic and Metabolomic Analysis of Twelve Strains of Pseudoalteromonas luteoviolacea.</title>
        <authorList>
            <person name="Vynne N.G."/>
            <person name="Mansson M."/>
            <person name="Gram L."/>
        </authorList>
    </citation>
    <scope>NUCLEOTIDE SEQUENCE [LARGE SCALE GENOMIC DNA]</scope>
    <source>
        <strain evidence="7 8">DSM 6061</strain>
    </source>
</reference>
<dbReference type="EMBL" id="AUYB01000102">
    <property type="protein sequence ID" value="KZN38026.1"/>
    <property type="molecule type" value="Genomic_DNA"/>
</dbReference>
<proteinExistence type="predicted"/>
<dbReference type="PATRIC" id="fig|1365250.3.peg.2326"/>
<feature type="transmembrane region" description="Helical" evidence="5">
    <location>
        <begin position="120"/>
        <end position="141"/>
    </location>
</feature>
<comment type="caution">
    <text evidence="7">The sequence shown here is derived from an EMBL/GenBank/DDBJ whole genome shotgun (WGS) entry which is preliminary data.</text>
</comment>
<evidence type="ECO:0000259" key="6">
    <source>
        <dbReference type="Pfam" id="PF04893"/>
    </source>
</evidence>
<dbReference type="Pfam" id="PF04893">
    <property type="entry name" value="Yip1"/>
    <property type="match status" value="1"/>
</dbReference>
<feature type="transmembrane region" description="Helical" evidence="5">
    <location>
        <begin position="201"/>
        <end position="222"/>
    </location>
</feature>
<keyword evidence="4 5" id="KW-0472">Membrane</keyword>
<dbReference type="Proteomes" id="UP000076643">
    <property type="component" value="Unassembled WGS sequence"/>
</dbReference>
<evidence type="ECO:0000313" key="8">
    <source>
        <dbReference type="Proteomes" id="UP000076643"/>
    </source>
</evidence>
<organism evidence="7 8">
    <name type="scientific">Pseudoalteromonas luteoviolacea DSM 6061</name>
    <dbReference type="NCBI Taxonomy" id="1365250"/>
    <lineage>
        <taxon>Bacteria</taxon>
        <taxon>Pseudomonadati</taxon>
        <taxon>Pseudomonadota</taxon>
        <taxon>Gammaproteobacteria</taxon>
        <taxon>Alteromonadales</taxon>
        <taxon>Pseudoalteromonadaceae</taxon>
        <taxon>Pseudoalteromonas</taxon>
    </lineage>
</organism>
<protein>
    <recommendedName>
        <fullName evidence="6">Yip1 domain-containing protein</fullName>
    </recommendedName>
</protein>